<reference evidence="5" key="1">
    <citation type="submission" date="2017-02" db="EMBL/GenBank/DDBJ databases">
        <authorList>
            <person name="Daims H."/>
        </authorList>
    </citation>
    <scope>NUCLEOTIDE SEQUENCE [LARGE SCALE GENOMIC DNA]</scope>
</reference>
<dbReference type="Proteomes" id="UP000195442">
    <property type="component" value="Unassembled WGS sequence"/>
</dbReference>
<dbReference type="Gene3D" id="1.10.1220.170">
    <property type="match status" value="1"/>
</dbReference>
<accession>A0A1R4HD85</accession>
<sequence length="95" mass="10385">MTIQTTYTQARANFATLLDSVTDDREVVIIQRRGTADVALIAADELQSLLETAHLLRSPVNAERLFAALTRAQQETTPSQSLSELRAEVGIGENT</sequence>
<evidence type="ECO:0000256" key="3">
    <source>
        <dbReference type="SAM" id="MobiDB-lite"/>
    </source>
</evidence>
<dbReference type="InterPro" id="IPR051405">
    <property type="entry name" value="phD/YefM_antitoxin"/>
</dbReference>
<dbReference type="OrthoDB" id="9802003at2"/>
<dbReference type="InterPro" id="IPR036165">
    <property type="entry name" value="YefM-like_sf"/>
</dbReference>
<keyword evidence="5" id="KW-1185">Reference proteome</keyword>
<dbReference type="AlphaFoldDB" id="A0A1R4HD85"/>
<dbReference type="InterPro" id="IPR006442">
    <property type="entry name" value="Antitoxin_Phd/YefM"/>
</dbReference>
<evidence type="ECO:0000256" key="2">
    <source>
        <dbReference type="RuleBase" id="RU362080"/>
    </source>
</evidence>
<evidence type="ECO:0000256" key="1">
    <source>
        <dbReference type="ARBA" id="ARBA00009981"/>
    </source>
</evidence>
<organism evidence="4 5">
    <name type="scientific">Crenothrix polyspora</name>
    <dbReference type="NCBI Taxonomy" id="360316"/>
    <lineage>
        <taxon>Bacteria</taxon>
        <taxon>Pseudomonadati</taxon>
        <taxon>Pseudomonadota</taxon>
        <taxon>Gammaproteobacteria</taxon>
        <taxon>Methylococcales</taxon>
        <taxon>Crenotrichaceae</taxon>
        <taxon>Crenothrix</taxon>
    </lineage>
</organism>
<dbReference type="PANTHER" id="PTHR33713">
    <property type="entry name" value="ANTITOXIN YAFN-RELATED"/>
    <property type="match status" value="1"/>
</dbReference>
<name>A0A1R4HD85_9GAMM</name>
<comment type="similarity">
    <text evidence="1 2">Belongs to the phD/YefM antitoxin family.</text>
</comment>
<gene>
    <name evidence="4" type="ORF">CRENPOLYSF2_3790008</name>
</gene>
<dbReference type="Pfam" id="PF02604">
    <property type="entry name" value="PhdYeFM_antitox"/>
    <property type="match status" value="1"/>
</dbReference>
<comment type="function">
    <text evidence="2">Antitoxin component of a type II toxin-antitoxin (TA) system.</text>
</comment>
<dbReference type="NCBIfam" id="TIGR01552">
    <property type="entry name" value="phd_fam"/>
    <property type="match status" value="1"/>
</dbReference>
<dbReference type="SUPFAM" id="SSF143120">
    <property type="entry name" value="YefM-like"/>
    <property type="match status" value="1"/>
</dbReference>
<proteinExistence type="inferred from homology"/>
<dbReference type="Gene3D" id="3.40.1620.10">
    <property type="entry name" value="YefM-like domain"/>
    <property type="match status" value="1"/>
</dbReference>
<dbReference type="RefSeq" id="WP_087147680.1">
    <property type="nucleotide sequence ID" value="NZ_FUKJ01000311.1"/>
</dbReference>
<dbReference type="PANTHER" id="PTHR33713:SF6">
    <property type="entry name" value="ANTITOXIN YEFM"/>
    <property type="match status" value="1"/>
</dbReference>
<evidence type="ECO:0000313" key="5">
    <source>
        <dbReference type="Proteomes" id="UP000195442"/>
    </source>
</evidence>
<evidence type="ECO:0000313" key="4">
    <source>
        <dbReference type="EMBL" id="SJM94167.1"/>
    </source>
</evidence>
<protein>
    <recommendedName>
        <fullName evidence="2">Antitoxin</fullName>
    </recommendedName>
</protein>
<feature type="region of interest" description="Disordered" evidence="3">
    <location>
        <begin position="75"/>
        <end position="95"/>
    </location>
</feature>
<dbReference type="EMBL" id="FUKJ01000311">
    <property type="protein sequence ID" value="SJM94167.1"/>
    <property type="molecule type" value="Genomic_DNA"/>
</dbReference>